<proteinExistence type="predicted"/>
<gene>
    <name evidence="2" type="ORF">PCOR1329_LOCUS67424</name>
</gene>
<dbReference type="SUPFAM" id="SSF56349">
    <property type="entry name" value="DNA breaking-rejoining enzymes"/>
    <property type="match status" value="1"/>
</dbReference>
<comment type="caution">
    <text evidence="2">The sequence shown here is derived from an EMBL/GenBank/DDBJ whole genome shotgun (WGS) entry which is preliminary data.</text>
</comment>
<feature type="region of interest" description="Disordered" evidence="1">
    <location>
        <begin position="1044"/>
        <end position="1063"/>
    </location>
</feature>
<feature type="compositionally biased region" description="Low complexity" evidence="1">
    <location>
        <begin position="588"/>
        <end position="598"/>
    </location>
</feature>
<reference evidence="2" key="1">
    <citation type="submission" date="2023-10" db="EMBL/GenBank/DDBJ databases">
        <authorList>
            <person name="Chen Y."/>
            <person name="Shah S."/>
            <person name="Dougan E. K."/>
            <person name="Thang M."/>
            <person name="Chan C."/>
        </authorList>
    </citation>
    <scope>NUCLEOTIDE SEQUENCE [LARGE SCALE GENOMIC DNA]</scope>
</reference>
<sequence length="1395" mass="151889">MPELARRCMQPGREVIVRYDTERRLWHRRTLIEPCDAAVLARVMGEPAGDPSALIMWAWTPTGGIYPEELSVPCDLEGAPLLEACLGPPSHWGRLFESGQVLRPAQYERARAVCRAQNRGQVAPAPDAEPLLDDDGEPVDGGGALAPVGAPAVGGTLTPHSPPAFAPEDVRILKIADELGVTFGGGRLPAPDGRWVDVSSANVLALDSPSGGAWVVGPEFGMLLKDGSLRLIADRGAGPVDPGDDGGEAELDARILEVSRDRLGKRFKDFKIAVDLVTETAWDSWPLTGPRTTKWRLQFILQTNGHPRARHSWWKSTCGISIADPGVSDHETAMKAVEYALTYDQVNAAELSFVELLLRRAHLAECRYKRKLLRAGGQARGQLMLCPLLEEFVASELHRESTIAKESRKLNEERRLQAAQASHVQRPLVDAAAGLLTSPPDGPGGKGETKAERAAERAAAKAHAKGLDKATAAGKAWVNSAVECLNEMYGCPINAPPGLGDSLAQRWSVEILADVYRAMPPPPCAAAQALSELGGSRPGYADSDPRRNFQPDLVSLPTVGGLADGEQVLSGQALERWRSVSTTLRPESSGSSTSANASIRPCSDPSLVKDQVRYSNFVMQMLEAGLVTIRAERPAAVGIVFAAKKDGRLRVILETRAVNDLFDEPAHSRLPTPASCASVEIGLTDDLILSQMDVDNAFYRCKAPPGVSDLLALPRASARHLHRASGKLATNLGVTATGYVTLHLEVMAMGWSWALYFCRAMATASALRAGVPSEAFLLDKKPAPDVAGDKFGAAVYVDNAGVIGTNDDVVRGMAKKLLRPAQFTGMTLDRATGRISVGHRRCWKVRLAIAAILADGFVSGKHAALDLPLGDSRIKIWPVVARELRWMMVLLPLAYTDSKRPWSTQVVATDSEGANVTDNGGFGIVVKPFDLHAVREWGRQSERWRFAVEGAVQARRRALASDAEPSGAPRPCEGALPDELPPELMDIRREGPEVRASLQAAVEALARASGDPDAPPEFDDGLWRPGGGPYTLWPSSTWPDWVDDGGFEDFDSDSDDSEDEASRARSLGQYFLEVNKVTRPSAMMYDRYFQDFQTWASSNGLPLNASEDISLAMLEYLEDLYFQGHNHDSGEKVIAALEYRAPGIRSAKVLERAKKALKGFRRLAPGLSRAPLPWIGLCALVGAALHINELEFAQCLVFLFRTYLRPSECLGLRVDQLIPPLPGSGTKFWALLLAPEEEATPTKTKEFDESILLDSPELVCLYPRFSTLKKRSGRDKVWSFDYRKFSSLFKRVSEAAGLGQANFHPCMMWHGGASDDALRQTRSLEEIKRRGRWAADTSVKRCEKHARVLKSLECLPKPVRDYGLAIECQLKLLLALQAKPPPPPGLGRKRLHGKG</sequence>
<dbReference type="Proteomes" id="UP001189429">
    <property type="component" value="Unassembled WGS sequence"/>
</dbReference>
<feature type="region of interest" description="Disordered" evidence="1">
    <location>
        <begin position="959"/>
        <end position="978"/>
    </location>
</feature>
<dbReference type="EMBL" id="CAUYUJ010018737">
    <property type="protein sequence ID" value="CAK0885955.1"/>
    <property type="molecule type" value="Genomic_DNA"/>
</dbReference>
<evidence type="ECO:0000256" key="1">
    <source>
        <dbReference type="SAM" id="MobiDB-lite"/>
    </source>
</evidence>
<dbReference type="InterPro" id="IPR011010">
    <property type="entry name" value="DNA_brk_join_enz"/>
</dbReference>
<feature type="region of interest" description="Disordered" evidence="1">
    <location>
        <begin position="580"/>
        <end position="602"/>
    </location>
</feature>
<keyword evidence="3" id="KW-1185">Reference proteome</keyword>
<evidence type="ECO:0000313" key="2">
    <source>
        <dbReference type="EMBL" id="CAK0885955.1"/>
    </source>
</evidence>
<feature type="region of interest" description="Disordered" evidence="1">
    <location>
        <begin position="433"/>
        <end position="453"/>
    </location>
</feature>
<organism evidence="2 3">
    <name type="scientific">Prorocentrum cordatum</name>
    <dbReference type="NCBI Taxonomy" id="2364126"/>
    <lineage>
        <taxon>Eukaryota</taxon>
        <taxon>Sar</taxon>
        <taxon>Alveolata</taxon>
        <taxon>Dinophyceae</taxon>
        <taxon>Prorocentrales</taxon>
        <taxon>Prorocentraceae</taxon>
        <taxon>Prorocentrum</taxon>
    </lineage>
</organism>
<evidence type="ECO:0000313" key="3">
    <source>
        <dbReference type="Proteomes" id="UP001189429"/>
    </source>
</evidence>
<evidence type="ECO:0008006" key="4">
    <source>
        <dbReference type="Google" id="ProtNLM"/>
    </source>
</evidence>
<feature type="compositionally biased region" description="Acidic residues" evidence="1">
    <location>
        <begin position="1044"/>
        <end position="1059"/>
    </location>
</feature>
<accession>A0ABN9WHK5</accession>
<name>A0ABN9WHK5_9DINO</name>
<protein>
    <recommendedName>
        <fullName evidence="4">RNA-directed RNA polymerase</fullName>
    </recommendedName>
</protein>